<dbReference type="EMBL" id="JNAX01000014">
    <property type="protein sequence ID" value="KGG19983.1"/>
    <property type="molecule type" value="Genomic_DNA"/>
</dbReference>
<accession>A0A0A2C0Y8</accession>
<protein>
    <submittedName>
        <fullName evidence="1">Uncharacterized protein</fullName>
    </submittedName>
</protein>
<sequence length="57" mass="6499">MTSITCALAWLCAVLMVPLMLFIWALDTKKTRINRYRSYGWSWKKIAGIYGVSPTTA</sequence>
<dbReference type="AlphaFoldDB" id="A0A0A2C0Y8"/>
<organism evidence="1 2">
    <name type="scientific">Prochlorococcus marinus str. PAC1</name>
    <dbReference type="NCBI Taxonomy" id="59924"/>
    <lineage>
        <taxon>Bacteria</taxon>
        <taxon>Bacillati</taxon>
        <taxon>Cyanobacteriota</taxon>
        <taxon>Cyanophyceae</taxon>
        <taxon>Synechococcales</taxon>
        <taxon>Prochlorococcaceae</taxon>
        <taxon>Prochlorococcus</taxon>
    </lineage>
</organism>
<dbReference type="Proteomes" id="UP000030392">
    <property type="component" value="Unassembled WGS sequence"/>
</dbReference>
<gene>
    <name evidence="1" type="ORF">EV03_1447</name>
</gene>
<evidence type="ECO:0000313" key="1">
    <source>
        <dbReference type="EMBL" id="KGG19983.1"/>
    </source>
</evidence>
<dbReference type="RefSeq" id="WP_193743145.1">
    <property type="nucleotide sequence ID" value="NZ_CP138967.1"/>
</dbReference>
<reference evidence="2" key="1">
    <citation type="journal article" date="2014" name="Sci. Data">
        <title>Genomes of diverse isolates of the marine cyanobacterium Prochlorococcus.</title>
        <authorList>
            <person name="Biller S."/>
            <person name="Berube P."/>
            <person name="Thompson J."/>
            <person name="Kelly L."/>
            <person name="Roggensack S."/>
            <person name="Awad L."/>
            <person name="Roache-Johnson K."/>
            <person name="Ding H."/>
            <person name="Giovannoni S.J."/>
            <person name="Moore L.R."/>
            <person name="Chisholm S.W."/>
        </authorList>
    </citation>
    <scope>NUCLEOTIDE SEQUENCE [LARGE SCALE GENOMIC DNA]</scope>
    <source>
        <strain evidence="2">PAC1</strain>
    </source>
</reference>
<name>A0A0A2C0Y8_PROMR</name>
<comment type="caution">
    <text evidence="1">The sequence shown here is derived from an EMBL/GenBank/DDBJ whole genome shotgun (WGS) entry which is preliminary data.</text>
</comment>
<evidence type="ECO:0000313" key="2">
    <source>
        <dbReference type="Proteomes" id="UP000030392"/>
    </source>
</evidence>
<proteinExistence type="predicted"/>